<proteinExistence type="predicted"/>
<organism evidence="2 3">
    <name type="scientific">Conexibacter woesei (strain DSM 14684 / CCUG 47730 / CIP 108061 / JCM 11494 / NBRC 100937 / ID131577)</name>
    <dbReference type="NCBI Taxonomy" id="469383"/>
    <lineage>
        <taxon>Bacteria</taxon>
        <taxon>Bacillati</taxon>
        <taxon>Actinomycetota</taxon>
        <taxon>Thermoleophilia</taxon>
        <taxon>Solirubrobacterales</taxon>
        <taxon>Conexibacteraceae</taxon>
        <taxon>Conexibacter</taxon>
    </lineage>
</organism>
<dbReference type="OrthoDB" id="4205682at2"/>
<evidence type="ECO:0000313" key="3">
    <source>
        <dbReference type="Proteomes" id="UP000008229"/>
    </source>
</evidence>
<name>D3FAA4_CONWI</name>
<evidence type="ECO:0000313" key="2">
    <source>
        <dbReference type="EMBL" id="ADB49173.1"/>
    </source>
</evidence>
<evidence type="ECO:0000256" key="1">
    <source>
        <dbReference type="SAM" id="SignalP"/>
    </source>
</evidence>
<sequence precursor="true">MGAGAFRRRVAASGSALAALGALALLGAVAAPAQAWRTPTQEELVALAGATGPPSDPACVDGRISTVDDRWGAVFARADGDCPDIERIWVLQRTAPGTPGSRWRELRQGLRFGVCEQDLPGIPDAAGADLGVCEPPSRRVYVPAGTRLAFKPRTLPYSRNSSVTGVRWTSWGGATATGRGTFVYRDAYGGFRVGVTVTLAAIDLCGSRRTYLVKRVAALRPQDRDEVQSYSGRWPIHCPAEPGGVPRASVAGTPR</sequence>
<reference evidence="2 3" key="1">
    <citation type="journal article" date="2010" name="Stand. Genomic Sci.">
        <title>Complete genome sequence of Conexibacter woesei type strain (ID131577).</title>
        <authorList>
            <person name="Pukall R."/>
            <person name="Lapidus A."/>
            <person name="Glavina Del Rio T."/>
            <person name="Copeland A."/>
            <person name="Tice H."/>
            <person name="Cheng J.-F."/>
            <person name="Lucas S."/>
            <person name="Chen F."/>
            <person name="Nolan M."/>
            <person name="Bruce D."/>
            <person name="Goodwin L."/>
            <person name="Pitluck S."/>
            <person name="Mavromatis K."/>
            <person name="Ivanova N."/>
            <person name="Ovchinnikova G."/>
            <person name="Pati A."/>
            <person name="Chen A."/>
            <person name="Palaniappan K."/>
            <person name="Land M."/>
            <person name="Hauser L."/>
            <person name="Chang Y.-J."/>
            <person name="Jeffries C.D."/>
            <person name="Chain P."/>
            <person name="Meincke L."/>
            <person name="Sims D."/>
            <person name="Brettin T."/>
            <person name="Detter J.C."/>
            <person name="Rohde M."/>
            <person name="Goeker M."/>
            <person name="Bristow J."/>
            <person name="Eisen J.A."/>
            <person name="Markowitz V."/>
            <person name="Kyrpides N.C."/>
            <person name="Klenk H.-P."/>
            <person name="Hugenholtz P."/>
        </authorList>
    </citation>
    <scope>NUCLEOTIDE SEQUENCE [LARGE SCALE GENOMIC DNA]</scope>
    <source>
        <strain evidence="3">DSM 14684 / CIP 108061 / JCM 11494 / NBRC 100937 / ID131577</strain>
    </source>
</reference>
<accession>D3FAA4</accession>
<dbReference type="HOGENOM" id="CLU_1088639_0_0_11"/>
<feature type="signal peptide" evidence="1">
    <location>
        <begin position="1"/>
        <end position="35"/>
    </location>
</feature>
<dbReference type="eggNOG" id="ENOG5031P20">
    <property type="taxonomic scope" value="Bacteria"/>
</dbReference>
<keyword evidence="1" id="KW-0732">Signal</keyword>
<dbReference type="AlphaFoldDB" id="D3FAA4"/>
<reference evidence="3" key="2">
    <citation type="submission" date="2010-01" db="EMBL/GenBank/DDBJ databases">
        <title>The complete genome of Conexibacter woesei DSM 14684.</title>
        <authorList>
            <consortium name="US DOE Joint Genome Institute (JGI-PGF)"/>
            <person name="Lucas S."/>
            <person name="Copeland A."/>
            <person name="Lapidus A."/>
            <person name="Glavina del Rio T."/>
            <person name="Dalin E."/>
            <person name="Tice H."/>
            <person name="Bruce D."/>
            <person name="Goodwin L."/>
            <person name="Pitluck S."/>
            <person name="Kyrpides N."/>
            <person name="Mavromatis K."/>
            <person name="Ivanova N."/>
            <person name="Mikhailova N."/>
            <person name="Chertkov O."/>
            <person name="Brettin T."/>
            <person name="Detter J.C."/>
            <person name="Han C."/>
            <person name="Larimer F."/>
            <person name="Land M."/>
            <person name="Hauser L."/>
            <person name="Markowitz V."/>
            <person name="Cheng J.-F."/>
            <person name="Hugenholtz P."/>
            <person name="Woyke T."/>
            <person name="Wu D."/>
            <person name="Pukall R."/>
            <person name="Steenblock K."/>
            <person name="Schneider S."/>
            <person name="Klenk H.-P."/>
            <person name="Eisen J.A."/>
        </authorList>
    </citation>
    <scope>NUCLEOTIDE SEQUENCE [LARGE SCALE GENOMIC DNA]</scope>
    <source>
        <strain evidence="3">DSM 14684 / CIP 108061 / JCM 11494 / NBRC 100937 / ID131577</strain>
    </source>
</reference>
<protein>
    <submittedName>
        <fullName evidence="2">Uncharacterized protein</fullName>
    </submittedName>
</protein>
<dbReference type="RefSeq" id="WP_012932226.1">
    <property type="nucleotide sequence ID" value="NC_013739.1"/>
</dbReference>
<gene>
    <name evidence="2" type="ordered locus">Cwoe_0740</name>
</gene>
<dbReference type="Proteomes" id="UP000008229">
    <property type="component" value="Chromosome"/>
</dbReference>
<dbReference type="KEGG" id="cwo:Cwoe_0740"/>
<feature type="chain" id="PRO_5003044093" evidence="1">
    <location>
        <begin position="36"/>
        <end position="255"/>
    </location>
</feature>
<keyword evidence="3" id="KW-1185">Reference proteome</keyword>
<dbReference type="EMBL" id="CP001854">
    <property type="protein sequence ID" value="ADB49173.1"/>
    <property type="molecule type" value="Genomic_DNA"/>
</dbReference>